<keyword evidence="10" id="KW-0547">Nucleotide-binding</keyword>
<comment type="subunit">
    <text evidence="6">Homotetramer.</text>
</comment>
<dbReference type="Pfam" id="PF03731">
    <property type="entry name" value="Ku_N"/>
    <property type="match status" value="1"/>
</dbReference>
<dbReference type="Gene3D" id="1.10.720.30">
    <property type="entry name" value="SAP domain"/>
    <property type="match status" value="1"/>
</dbReference>
<evidence type="ECO:0000256" key="5">
    <source>
        <dbReference type="ARBA" id="ARBA00010040"/>
    </source>
</evidence>
<feature type="domain" description="Ku" evidence="20">
    <location>
        <begin position="1487"/>
        <end position="1634"/>
    </location>
</feature>
<dbReference type="SUPFAM" id="SSF100939">
    <property type="entry name" value="SPOC domain-like"/>
    <property type="match status" value="1"/>
</dbReference>
<dbReference type="Gene3D" id="2.120.10.30">
    <property type="entry name" value="TolB, C-terminal domain"/>
    <property type="match status" value="1"/>
</dbReference>
<dbReference type="InterPro" id="IPR016194">
    <property type="entry name" value="SPOC-like_C_dom_sf"/>
</dbReference>
<feature type="transmembrane region" description="Helical" evidence="19">
    <location>
        <begin position="7"/>
        <end position="25"/>
    </location>
</feature>
<evidence type="ECO:0000256" key="3">
    <source>
        <dbReference type="ARBA" id="ARBA00004496"/>
    </source>
</evidence>
<dbReference type="Gene3D" id="3.40.50.1820">
    <property type="entry name" value="alpha/beta hydrolase"/>
    <property type="match status" value="1"/>
</dbReference>
<keyword evidence="19" id="KW-0812">Transmembrane</keyword>
<dbReference type="SUPFAM" id="SSF53474">
    <property type="entry name" value="alpha/beta-Hydrolases"/>
    <property type="match status" value="1"/>
</dbReference>
<dbReference type="InterPro" id="IPR016024">
    <property type="entry name" value="ARM-type_fold"/>
</dbReference>
<evidence type="ECO:0000256" key="18">
    <source>
        <dbReference type="ARBA" id="ARBA00023242"/>
    </source>
</evidence>
<dbReference type="Gene3D" id="4.10.970.10">
    <property type="entry name" value="Ku70, bridge and pillars"/>
    <property type="match status" value="1"/>
</dbReference>
<dbReference type="FunFam" id="2.40.290.10:FF:000001">
    <property type="entry name" value="X-ray repair cross complementing 6"/>
    <property type="match status" value="1"/>
</dbReference>
<dbReference type="GO" id="GO:0008242">
    <property type="term" value="F:omega peptidase activity"/>
    <property type="evidence" value="ECO:0007669"/>
    <property type="project" value="UniProtKB-EC"/>
</dbReference>
<dbReference type="InterPro" id="IPR006911">
    <property type="entry name" value="ARM-rpt_dom"/>
</dbReference>
<sequence length="1797" mass="199592">MLNVRPLVVIGSCSLALLPLALYVYHKQKKSSIHVKKICETSNGVEKSNFSNLKDFKKGKLTSDVARSLNMLLASNNPEIRRGVLVMLQQASAFSSNFMAMRDSDCLNSMLALLNANDLSPVIKRQNLCILQTATNLVCDIINLQVVERFLDTIFSIANTTEYSDQACAALQLLCNAALTSTGCRMLNAYIPALYNMLQTKDPYMLRQVFSILVNLSCDPESCGLLLRSKIPVHLRETLVHCLSSAIQPLVTIQLVNFLKGVYPQVESMCPSVISDSSLQPGPLSLADFLHLQQTQTTLKLRLQLLLSEPTTNELVVELKRQMEALYNCTMPSSSNRLVDRFLSVYTHFKTLPIVKRARVVPALIGTDSNKLSVEVEWEQSDVSRTEIMRYTQHYYLTSTEHESSIATSLEYTSEPDLISLGNGFPFPADNGTRLVWNIRSPPSSTMRAICLEYTQSPSVFKATPSTKACSPTVGTFVQIWSSGRLLKTIMLPTHKPILVHGKVYADAGGTFIGAAWSSDSKKIVYLAEALRAEGSESHGSASVNSTFRYQDNWGEGLFDVSQTVLCLLNVSDGTCSCVVSPDNLPDVAPTKPVWCPADSGIVFMGYALEAYRLGLKYCTQRPCRLYHLDFATGKIRPVSNAHKSADCPRFSPDGKHLIWLENNVGGPHQQCRALMELRWPWDGQTMPTVIVPVVEKPKDPSGFPGLYCELPERCWTSDSSCVVLSSIWGFHLAPLIIPITRHSIDETFVYRIPSPPEIESTVNLRTASNSVTVLDVHYNVVIVSASTLLHPTFVSILHLPEHAIETNWPTWLTDCRWLSIPPGLPNMGMQMPHVTGSACYILPVESTAEAHHNCTESLLIQPLIDSSGKLQSVTVSDPRLTDFDEWLPLVHCSSIHGLIVYPHGGPHSAFTATWSPLIVGLVACGFACLLINYRGSLGYGETAVRSLLGKIAQNDVDDCFQATNCALKKLEKDYGRELPAVLFGGSHGGFLVLHLAARYPNLFRAVVARNPVTNLISMLDTSDIPDWDYVEAGLILENAWPLGSIPSDSCLSTMASMSPLFSLDSTWTVPLLLLLGDKDCRVPKTQGLTFYRRLRALNPLVDCEIFVYPHDAHPLDSPAADRDVFVRALHCSTFLLTSPIESLIITCDIEKSGRKALEPVGLIPMSEIDKALDSFFEDDEEDSSNQTDSSLFRSGLIFLVDCTPSMLGLGADSKVDFGIRLAIRCCQIMQQNKAIAAPMDMTGLMFMRTRESSGPNMMNIKVIQPLAPPDASRILELENLQQLSPVELETKFGTIINPPGRPFGFCDVLCACQHMFISCPKTLGYRHIYLFTDDPDPSNGNLYAKRQAIAKMAFLKESGIELEVLPIKRDGVEFDFDLFYQDLVSNADFDFFGSDGSKVRVNPAERLDQLLTRVRARELRQHRVARLLFYLGPDKGLAFSVSAYCLVRRASPPAATWLAAADNRPVTVRRCRYLVNGPDKKFDPSQDLLLPHDLVRGIQLGKRYLCFEQDELASNVQSLAPVGLHLLGFKALKRLKRHYHLRTAQFIYPDESVVRGSRSWFTTLLQVCLDRRLFALALYVQRKNLAPRLVALTPQEEQTDEDGIQTVPPGFHVLYLPYADDFRDLQLPSHGLATEKQVAAAKALVKKLTVPFDPKQIPNPVLQRHYAILEALALNKDTAEDVIDATLPNVGAIKRRAGAEIEEFKHVCHLDDTVSPASKRTQIAARTSMQADAETKKSKSSTPTLLTETYLRDLYNRDELIKLTVPMLRQAVKLLNMTPSGTHKADLVAQLNRHFQ</sequence>
<dbReference type="Proteomes" id="UP000822476">
    <property type="component" value="Unassembled WGS sequence"/>
</dbReference>
<comment type="similarity">
    <text evidence="5">Belongs to the peptidase S9C family.</text>
</comment>
<keyword evidence="12" id="KW-0378">Hydrolase</keyword>
<dbReference type="GO" id="GO:0000723">
    <property type="term" value="P:telomere maintenance"/>
    <property type="evidence" value="ECO:0007669"/>
    <property type="project" value="InterPro"/>
</dbReference>
<keyword evidence="19" id="KW-0472">Membrane</keyword>
<dbReference type="Pfam" id="PF19283">
    <property type="entry name" value="APEH_N"/>
    <property type="match status" value="1"/>
</dbReference>
<evidence type="ECO:0000256" key="8">
    <source>
        <dbReference type="ARBA" id="ARBA00018421"/>
    </source>
</evidence>
<evidence type="ECO:0000256" key="13">
    <source>
        <dbReference type="ARBA" id="ARBA00022806"/>
    </source>
</evidence>
<dbReference type="InterPro" id="IPR006165">
    <property type="entry name" value="Ku70"/>
</dbReference>
<dbReference type="GO" id="GO:0006303">
    <property type="term" value="P:double-strand break repair via nonhomologous end joining"/>
    <property type="evidence" value="ECO:0007669"/>
    <property type="project" value="InterPro"/>
</dbReference>
<dbReference type="GO" id="GO:0006310">
    <property type="term" value="P:DNA recombination"/>
    <property type="evidence" value="ECO:0007669"/>
    <property type="project" value="UniProtKB-KW"/>
</dbReference>
<dbReference type="OrthoDB" id="416344at2759"/>
<dbReference type="CDD" id="cd00788">
    <property type="entry name" value="KU70"/>
    <property type="match status" value="1"/>
</dbReference>
<dbReference type="Pfam" id="PF04826">
    <property type="entry name" value="Arm_2"/>
    <property type="match status" value="1"/>
</dbReference>
<protein>
    <recommendedName>
        <fullName evidence="8">Acylamino-acid-releasing enzyme</fullName>
        <ecNumber evidence="7">3.4.19.1</ecNumber>
    </recommendedName>
</protein>
<dbReference type="SMART" id="SM00559">
    <property type="entry name" value="Ku78"/>
    <property type="match status" value="1"/>
</dbReference>
<dbReference type="InterPro" id="IPR001375">
    <property type="entry name" value="Peptidase_S9_cat"/>
</dbReference>
<proteinExistence type="inferred from homology"/>
<dbReference type="InterPro" id="IPR006164">
    <property type="entry name" value="DNA_bd_Ku70/Ku80"/>
</dbReference>
<gene>
    <name evidence="21" type="ORF">EG68_02286</name>
</gene>
<evidence type="ECO:0000256" key="14">
    <source>
        <dbReference type="ARBA" id="ARBA00022840"/>
    </source>
</evidence>
<dbReference type="NCBIfam" id="TIGR00578">
    <property type="entry name" value="ku70"/>
    <property type="match status" value="1"/>
</dbReference>
<dbReference type="InterPro" id="IPR029058">
    <property type="entry name" value="AB_hydrolase_fold"/>
</dbReference>
<dbReference type="SUPFAM" id="SSF82171">
    <property type="entry name" value="DPP6 N-terminal domain-like"/>
    <property type="match status" value="1"/>
</dbReference>
<dbReference type="InterPro" id="IPR047087">
    <property type="entry name" value="KU70_core_dom"/>
</dbReference>
<keyword evidence="22" id="KW-1185">Reference proteome</keyword>
<evidence type="ECO:0000256" key="17">
    <source>
        <dbReference type="ARBA" id="ARBA00023204"/>
    </source>
</evidence>
<dbReference type="InterPro" id="IPR011989">
    <property type="entry name" value="ARM-like"/>
</dbReference>
<dbReference type="PANTHER" id="PTHR42776:SF4">
    <property type="entry name" value="ACYLAMINO-ACID-RELEASING ENZYME"/>
    <property type="match status" value="1"/>
</dbReference>
<evidence type="ECO:0000313" key="22">
    <source>
        <dbReference type="Proteomes" id="UP000822476"/>
    </source>
</evidence>
<evidence type="ECO:0000256" key="7">
    <source>
        <dbReference type="ARBA" id="ARBA00012917"/>
    </source>
</evidence>
<dbReference type="Pfam" id="PF02735">
    <property type="entry name" value="Ku"/>
    <property type="match status" value="1"/>
</dbReference>
<dbReference type="Gene3D" id="3.40.50.410">
    <property type="entry name" value="von Willebrand factor, type A domain"/>
    <property type="match status" value="1"/>
</dbReference>
<dbReference type="InterPro" id="IPR045550">
    <property type="entry name" value="AARE_N"/>
</dbReference>
<dbReference type="GO" id="GO:0003678">
    <property type="term" value="F:DNA helicase activity"/>
    <property type="evidence" value="ECO:0007669"/>
    <property type="project" value="InterPro"/>
</dbReference>
<comment type="caution">
    <text evidence="21">The sequence shown here is derived from an EMBL/GenBank/DDBJ whole genome shotgun (WGS) entry which is preliminary data.</text>
</comment>
<dbReference type="PANTHER" id="PTHR42776">
    <property type="entry name" value="SERINE PEPTIDASE S9 FAMILY MEMBER"/>
    <property type="match status" value="1"/>
</dbReference>
<evidence type="ECO:0000256" key="19">
    <source>
        <dbReference type="SAM" id="Phobius"/>
    </source>
</evidence>
<dbReference type="Gene3D" id="1.25.10.10">
    <property type="entry name" value="Leucine-rich Repeat Variant"/>
    <property type="match status" value="1"/>
</dbReference>
<reference evidence="21" key="1">
    <citation type="submission" date="2019-07" db="EMBL/GenBank/DDBJ databases">
        <title>Annotation for the trematode Paragonimus miyazaki's.</title>
        <authorList>
            <person name="Choi Y.-J."/>
        </authorList>
    </citation>
    <scope>NUCLEOTIDE SEQUENCE</scope>
    <source>
        <strain evidence="21">Japan</strain>
    </source>
</reference>
<keyword evidence="18" id="KW-0539">Nucleus</keyword>
<evidence type="ECO:0000259" key="20">
    <source>
        <dbReference type="SMART" id="SM00559"/>
    </source>
</evidence>
<name>A0A8S9Z584_9TREM</name>
<dbReference type="SUPFAM" id="SSF53300">
    <property type="entry name" value="vWA-like"/>
    <property type="match status" value="1"/>
</dbReference>
<dbReference type="GO" id="GO:0004252">
    <property type="term" value="F:serine-type endopeptidase activity"/>
    <property type="evidence" value="ECO:0007669"/>
    <property type="project" value="TreeGrafter"/>
</dbReference>
<keyword evidence="9" id="KW-0963">Cytoplasm</keyword>
<dbReference type="GO" id="GO:0006508">
    <property type="term" value="P:proteolysis"/>
    <property type="evidence" value="ECO:0007669"/>
    <property type="project" value="InterPro"/>
</dbReference>
<dbReference type="InterPro" id="IPR005160">
    <property type="entry name" value="Ku_C"/>
</dbReference>
<dbReference type="GO" id="GO:0005737">
    <property type="term" value="C:cytoplasm"/>
    <property type="evidence" value="ECO:0007669"/>
    <property type="project" value="UniProtKB-SubCell"/>
</dbReference>
<dbReference type="GO" id="GO:0003684">
    <property type="term" value="F:damaged DNA binding"/>
    <property type="evidence" value="ECO:0007669"/>
    <property type="project" value="InterPro"/>
</dbReference>
<evidence type="ECO:0000313" key="21">
    <source>
        <dbReference type="EMBL" id="KAF7260321.1"/>
    </source>
</evidence>
<comment type="similarity">
    <text evidence="4">Belongs to the ku70 family.</text>
</comment>
<dbReference type="InterPro" id="IPR036361">
    <property type="entry name" value="SAP_dom_sf"/>
</dbReference>
<dbReference type="Pfam" id="PF00326">
    <property type="entry name" value="Peptidase_S9"/>
    <property type="match status" value="1"/>
</dbReference>
<evidence type="ECO:0000256" key="1">
    <source>
        <dbReference type="ARBA" id="ARBA00000721"/>
    </source>
</evidence>
<comment type="subcellular location">
    <subcellularLocation>
        <location evidence="3">Cytoplasm</location>
    </subcellularLocation>
    <subcellularLocation>
        <location evidence="2">Nucleus</location>
    </subcellularLocation>
</comment>
<organism evidence="21 22">
    <name type="scientific">Paragonimus skrjabini miyazakii</name>
    <dbReference type="NCBI Taxonomy" id="59628"/>
    <lineage>
        <taxon>Eukaryota</taxon>
        <taxon>Metazoa</taxon>
        <taxon>Spiralia</taxon>
        <taxon>Lophotrochozoa</taxon>
        <taxon>Platyhelminthes</taxon>
        <taxon>Trematoda</taxon>
        <taxon>Digenea</taxon>
        <taxon>Plagiorchiida</taxon>
        <taxon>Troglotremata</taxon>
        <taxon>Troglotrematidae</taxon>
        <taxon>Paragonimus</taxon>
    </lineage>
</organism>
<dbReference type="GO" id="GO:0005524">
    <property type="term" value="F:ATP binding"/>
    <property type="evidence" value="ECO:0007669"/>
    <property type="project" value="UniProtKB-KW"/>
</dbReference>
<dbReference type="EC" id="3.4.19.1" evidence="7"/>
<evidence type="ECO:0000256" key="15">
    <source>
        <dbReference type="ARBA" id="ARBA00023125"/>
    </source>
</evidence>
<comment type="catalytic activity">
    <reaction evidence="1">
        <text>Cleavage of an N-acetyl or N-formyl amino acid from the N-terminus of a polypeptide.</text>
        <dbReference type="EC" id="3.4.19.1"/>
    </reaction>
</comment>
<dbReference type="InterPro" id="IPR027388">
    <property type="entry name" value="Ku70_bridge/pillars_dom_sf"/>
</dbReference>
<keyword evidence="11" id="KW-0227">DNA damage</keyword>
<keyword evidence="17" id="KW-0234">DNA repair</keyword>
<dbReference type="InterPro" id="IPR036465">
    <property type="entry name" value="vWFA_dom_sf"/>
</dbReference>
<keyword evidence="16" id="KW-0233">DNA recombination</keyword>
<dbReference type="EMBL" id="JTDE01000802">
    <property type="protein sequence ID" value="KAF7260321.1"/>
    <property type="molecule type" value="Genomic_DNA"/>
</dbReference>
<keyword evidence="15" id="KW-0238">DNA-binding</keyword>
<keyword evidence="14" id="KW-0067">ATP-binding</keyword>
<evidence type="ECO:0000256" key="11">
    <source>
        <dbReference type="ARBA" id="ARBA00022763"/>
    </source>
</evidence>
<dbReference type="InterPro" id="IPR005161">
    <property type="entry name" value="Ku_N"/>
</dbReference>
<evidence type="ECO:0000256" key="16">
    <source>
        <dbReference type="ARBA" id="ARBA00023172"/>
    </source>
</evidence>
<dbReference type="SUPFAM" id="SSF48371">
    <property type="entry name" value="ARM repeat"/>
    <property type="match status" value="1"/>
</dbReference>
<keyword evidence="13" id="KW-0347">Helicase</keyword>
<keyword evidence="19" id="KW-1133">Transmembrane helix</keyword>
<dbReference type="InterPro" id="IPR011042">
    <property type="entry name" value="6-blade_b-propeller_TolB-like"/>
</dbReference>
<dbReference type="Gene3D" id="2.40.290.10">
    <property type="match status" value="1"/>
</dbReference>
<evidence type="ECO:0000256" key="10">
    <source>
        <dbReference type="ARBA" id="ARBA00022741"/>
    </source>
</evidence>
<dbReference type="GO" id="GO:0043564">
    <property type="term" value="C:Ku70:Ku80 complex"/>
    <property type="evidence" value="ECO:0007669"/>
    <property type="project" value="InterPro"/>
</dbReference>
<evidence type="ECO:0000256" key="9">
    <source>
        <dbReference type="ARBA" id="ARBA00022490"/>
    </source>
</evidence>
<dbReference type="Pfam" id="PF03730">
    <property type="entry name" value="Ku_C"/>
    <property type="match status" value="1"/>
</dbReference>
<evidence type="ECO:0000256" key="12">
    <source>
        <dbReference type="ARBA" id="ARBA00022801"/>
    </source>
</evidence>
<evidence type="ECO:0000256" key="4">
    <source>
        <dbReference type="ARBA" id="ARBA00005240"/>
    </source>
</evidence>
<dbReference type="GO" id="GO:0042162">
    <property type="term" value="F:telomeric DNA binding"/>
    <property type="evidence" value="ECO:0007669"/>
    <property type="project" value="InterPro"/>
</dbReference>
<dbReference type="Gene3D" id="1.10.1600.10">
    <property type="match status" value="1"/>
</dbReference>
<evidence type="ECO:0000256" key="6">
    <source>
        <dbReference type="ARBA" id="ARBA00011881"/>
    </source>
</evidence>
<accession>A0A8S9Z584</accession>
<evidence type="ECO:0000256" key="2">
    <source>
        <dbReference type="ARBA" id="ARBA00004123"/>
    </source>
</evidence>